<protein>
    <submittedName>
        <fullName evidence="1">Phenylacetate--CoA ligase family protein</fullName>
    </submittedName>
</protein>
<gene>
    <name evidence="1" type="ORF">F7731_09310</name>
</gene>
<dbReference type="SUPFAM" id="SSF56801">
    <property type="entry name" value="Acetyl-CoA synthetase-like"/>
    <property type="match status" value="1"/>
</dbReference>
<evidence type="ECO:0000313" key="1">
    <source>
        <dbReference type="EMBL" id="KAB2336561.1"/>
    </source>
</evidence>
<reference evidence="1 2" key="1">
    <citation type="journal article" date="2016" name="Antonie Van Leeuwenhoek">
        <title>Bacillus depressus sp. nov., isolated from soil of a sunflower field.</title>
        <authorList>
            <person name="Wei X."/>
            <person name="Xin D."/>
            <person name="Xin Y."/>
            <person name="Zhang H."/>
            <person name="Wang T."/>
            <person name="Zhang J."/>
        </authorList>
    </citation>
    <scope>NUCLEOTIDE SEQUENCE [LARGE SCALE GENOMIC DNA]</scope>
    <source>
        <strain evidence="1 2">BZ1</strain>
    </source>
</reference>
<organism evidence="1 2">
    <name type="scientific">Cytobacillus depressus</name>
    <dbReference type="NCBI Taxonomy" id="1602942"/>
    <lineage>
        <taxon>Bacteria</taxon>
        <taxon>Bacillati</taxon>
        <taxon>Bacillota</taxon>
        <taxon>Bacilli</taxon>
        <taxon>Bacillales</taxon>
        <taxon>Bacillaceae</taxon>
        <taxon>Cytobacillus</taxon>
    </lineage>
</organism>
<keyword evidence="1" id="KW-0436">Ligase</keyword>
<dbReference type="AlphaFoldDB" id="A0A6L3V7Z3"/>
<dbReference type="RefSeq" id="WP_151534512.1">
    <property type="nucleotide sequence ID" value="NZ_WBOS01000003.1"/>
</dbReference>
<dbReference type="OrthoDB" id="580775at2"/>
<keyword evidence="2" id="KW-1185">Reference proteome</keyword>
<dbReference type="InterPro" id="IPR053158">
    <property type="entry name" value="CapK_Type1_Caps_Biosynth"/>
</dbReference>
<name>A0A6L3V7Z3_9BACI</name>
<accession>A0A6L3V7Z3</accession>
<sequence length="428" mass="49346">MSGKGFRSLSYFALDYLKGSKIRKNLIDIDEKMNGKRDSLNELPNLLKYVNENVPYYQDIDETNLYNFPVVKKNDIMENFDAFQSKENPNADLHWVSTSGSTGVPFKANQNAKKRNRTIADLIYVHNKNGWHLGDKYVYLRAWVSKYTVSKLRVFLQNYIAVDIVNFNDEQKESFRKLLKNDKKIKVVLGYASAMENFVHYLEEKGDDESMFNINVIFTVSDNLSDSSKEKLERMFGCPVINRYSNEELGVLAYTPAYCNTFTLNTASYYFELLKLNSDEPAEPGEIGRLVITDLYNRSMPFIRYDTGDLAISHDQDRNHITHLTSFQGRMADVIQDVSGNIITAPIVNNYLADFHDIGKYQLIQHGEMEYELKVVCNTDLYNVEEYKRACKQFLGGKAIINVKHVENIPVEKNGEYKTIINRCTKAI</sequence>
<dbReference type="EMBL" id="WBOS01000003">
    <property type="protein sequence ID" value="KAB2336561.1"/>
    <property type="molecule type" value="Genomic_DNA"/>
</dbReference>
<evidence type="ECO:0000313" key="2">
    <source>
        <dbReference type="Proteomes" id="UP000481030"/>
    </source>
</evidence>
<comment type="caution">
    <text evidence="1">The sequence shown here is derived from an EMBL/GenBank/DDBJ whole genome shotgun (WGS) entry which is preliminary data.</text>
</comment>
<dbReference type="PANTHER" id="PTHR36932:SF1">
    <property type="entry name" value="CAPSULAR POLYSACCHARIDE BIOSYNTHESIS PROTEIN"/>
    <property type="match status" value="1"/>
</dbReference>
<dbReference type="PANTHER" id="PTHR36932">
    <property type="entry name" value="CAPSULAR POLYSACCHARIDE BIOSYNTHESIS PROTEIN"/>
    <property type="match status" value="1"/>
</dbReference>
<dbReference type="Gene3D" id="3.40.50.12780">
    <property type="entry name" value="N-terminal domain of ligase-like"/>
    <property type="match status" value="1"/>
</dbReference>
<dbReference type="Proteomes" id="UP000481030">
    <property type="component" value="Unassembled WGS sequence"/>
</dbReference>
<dbReference type="InterPro" id="IPR042099">
    <property type="entry name" value="ANL_N_sf"/>
</dbReference>
<dbReference type="GO" id="GO:0016874">
    <property type="term" value="F:ligase activity"/>
    <property type="evidence" value="ECO:0007669"/>
    <property type="project" value="UniProtKB-KW"/>
</dbReference>
<proteinExistence type="predicted"/>